<dbReference type="SUPFAM" id="SSF88659">
    <property type="entry name" value="Sigma3 and sigma4 domains of RNA polymerase sigma factors"/>
    <property type="match status" value="1"/>
</dbReference>
<dbReference type="NCBIfam" id="TIGR02937">
    <property type="entry name" value="sigma70-ECF"/>
    <property type="match status" value="1"/>
</dbReference>
<dbReference type="InterPro" id="IPR013325">
    <property type="entry name" value="RNA_pol_sigma_r2"/>
</dbReference>
<evidence type="ECO:0000313" key="9">
    <source>
        <dbReference type="Proteomes" id="UP000642070"/>
    </source>
</evidence>
<dbReference type="InterPro" id="IPR013324">
    <property type="entry name" value="RNA_pol_sigma_r3/r4-like"/>
</dbReference>
<dbReference type="AlphaFoldDB" id="A0A917UA64"/>
<keyword evidence="5" id="KW-0804">Transcription</keyword>
<dbReference type="SUPFAM" id="SSF54427">
    <property type="entry name" value="NTF2-like"/>
    <property type="match status" value="1"/>
</dbReference>
<feature type="domain" description="RNA polymerase sigma factor 70 region 4 type 2" evidence="7">
    <location>
        <begin position="106"/>
        <end position="157"/>
    </location>
</feature>
<reference evidence="8" key="1">
    <citation type="journal article" date="2014" name="Int. J. Syst. Evol. Microbiol.">
        <title>Complete genome sequence of Corynebacterium casei LMG S-19264T (=DSM 44701T), isolated from a smear-ripened cheese.</title>
        <authorList>
            <consortium name="US DOE Joint Genome Institute (JGI-PGF)"/>
            <person name="Walter F."/>
            <person name="Albersmeier A."/>
            <person name="Kalinowski J."/>
            <person name="Ruckert C."/>
        </authorList>
    </citation>
    <scope>NUCLEOTIDE SEQUENCE</scope>
    <source>
        <strain evidence="8">JCM 19831</strain>
    </source>
</reference>
<dbReference type="Pfam" id="PF08281">
    <property type="entry name" value="Sigma70_r4_2"/>
    <property type="match status" value="1"/>
</dbReference>
<feature type="domain" description="RNA polymerase sigma-70 region 2" evidence="6">
    <location>
        <begin position="5"/>
        <end position="68"/>
    </location>
</feature>
<comment type="caution">
    <text evidence="8">The sequence shown here is derived from an EMBL/GenBank/DDBJ whole genome shotgun (WGS) entry which is preliminary data.</text>
</comment>
<dbReference type="InterPro" id="IPR036388">
    <property type="entry name" value="WH-like_DNA-bd_sf"/>
</dbReference>
<accession>A0A917UA64</accession>
<dbReference type="InterPro" id="IPR007627">
    <property type="entry name" value="RNA_pol_sigma70_r2"/>
</dbReference>
<dbReference type="Gene3D" id="1.10.1740.10">
    <property type="match status" value="1"/>
</dbReference>
<evidence type="ECO:0000256" key="2">
    <source>
        <dbReference type="ARBA" id="ARBA00011344"/>
    </source>
</evidence>
<dbReference type="GO" id="GO:0006352">
    <property type="term" value="P:DNA-templated transcription initiation"/>
    <property type="evidence" value="ECO:0007669"/>
    <property type="project" value="InterPro"/>
</dbReference>
<dbReference type="InterPro" id="IPR014284">
    <property type="entry name" value="RNA_pol_sigma-70_dom"/>
</dbReference>
<dbReference type="NCBIfam" id="NF007214">
    <property type="entry name" value="PRK09636.1"/>
    <property type="match status" value="1"/>
</dbReference>
<evidence type="ECO:0000256" key="5">
    <source>
        <dbReference type="ARBA" id="ARBA00023163"/>
    </source>
</evidence>
<dbReference type="PANTHER" id="PTHR30173">
    <property type="entry name" value="SIGMA 19 FACTOR"/>
    <property type="match status" value="1"/>
</dbReference>
<evidence type="ECO:0000313" key="8">
    <source>
        <dbReference type="EMBL" id="GGM70882.1"/>
    </source>
</evidence>
<keyword evidence="9" id="KW-1185">Reference proteome</keyword>
<dbReference type="InterPro" id="IPR032710">
    <property type="entry name" value="NTF2-like_dom_sf"/>
</dbReference>
<evidence type="ECO:0000256" key="1">
    <source>
        <dbReference type="ARBA" id="ARBA00010641"/>
    </source>
</evidence>
<name>A0A917UA64_9ACTN</name>
<reference evidence="8" key="2">
    <citation type="submission" date="2020-09" db="EMBL/GenBank/DDBJ databases">
        <authorList>
            <person name="Sun Q."/>
            <person name="Ohkuma M."/>
        </authorList>
    </citation>
    <scope>NUCLEOTIDE SEQUENCE</scope>
    <source>
        <strain evidence="8">JCM 19831</strain>
    </source>
</reference>
<comment type="similarity">
    <text evidence="1">Belongs to the sigma-70 factor family. ECF subfamily.</text>
</comment>
<evidence type="ECO:0000259" key="7">
    <source>
        <dbReference type="Pfam" id="PF08281"/>
    </source>
</evidence>
<proteinExistence type="inferred from homology"/>
<dbReference type="InterPro" id="IPR013249">
    <property type="entry name" value="RNA_pol_sigma70_r4_t2"/>
</dbReference>
<dbReference type="EMBL" id="BMPI01000061">
    <property type="protein sequence ID" value="GGM70882.1"/>
    <property type="molecule type" value="Genomic_DNA"/>
</dbReference>
<gene>
    <name evidence="8" type="primary">rpoE</name>
    <name evidence="8" type="ORF">GCM10007977_085930</name>
</gene>
<dbReference type="InterPro" id="IPR052704">
    <property type="entry name" value="ECF_Sigma-70_Domain"/>
</dbReference>
<keyword evidence="4" id="KW-0731">Sigma factor</keyword>
<dbReference type="PANTHER" id="PTHR30173:SF43">
    <property type="entry name" value="ECF RNA POLYMERASE SIGMA FACTOR SIGI-RELATED"/>
    <property type="match status" value="1"/>
</dbReference>
<organism evidence="8 9">
    <name type="scientific">Dactylosporangium sucinum</name>
    <dbReference type="NCBI Taxonomy" id="1424081"/>
    <lineage>
        <taxon>Bacteria</taxon>
        <taxon>Bacillati</taxon>
        <taxon>Actinomycetota</taxon>
        <taxon>Actinomycetes</taxon>
        <taxon>Micromonosporales</taxon>
        <taxon>Micromonosporaceae</taxon>
        <taxon>Dactylosporangium</taxon>
    </lineage>
</organism>
<keyword evidence="3" id="KW-0805">Transcription regulation</keyword>
<comment type="subunit">
    <text evidence="2">Interacts transiently with the RNA polymerase catalytic core formed by RpoA, RpoB, RpoC and RpoZ (2 alpha, 1 beta, 1 beta' and 1 omega subunit) to form the RNA polymerase holoenzyme that can initiate transcription.</text>
</comment>
<dbReference type="RefSeq" id="WP_268241737.1">
    <property type="nucleotide sequence ID" value="NZ_BMPI01000061.1"/>
</dbReference>
<dbReference type="Gene3D" id="1.10.10.10">
    <property type="entry name" value="Winged helix-like DNA-binding domain superfamily/Winged helix DNA-binding domain"/>
    <property type="match status" value="1"/>
</dbReference>
<dbReference type="Pfam" id="PF04542">
    <property type="entry name" value="Sigma70_r2"/>
    <property type="match status" value="1"/>
</dbReference>
<dbReference type="GO" id="GO:0016987">
    <property type="term" value="F:sigma factor activity"/>
    <property type="evidence" value="ECO:0007669"/>
    <property type="project" value="UniProtKB-KW"/>
</dbReference>
<evidence type="ECO:0000256" key="3">
    <source>
        <dbReference type="ARBA" id="ARBA00023015"/>
    </source>
</evidence>
<evidence type="ECO:0000256" key="4">
    <source>
        <dbReference type="ARBA" id="ARBA00023082"/>
    </source>
</evidence>
<evidence type="ECO:0000259" key="6">
    <source>
        <dbReference type="Pfam" id="PF04542"/>
    </source>
</evidence>
<dbReference type="Gene3D" id="3.10.450.50">
    <property type="match status" value="1"/>
</dbReference>
<dbReference type="GO" id="GO:0003677">
    <property type="term" value="F:DNA binding"/>
    <property type="evidence" value="ECO:0007669"/>
    <property type="project" value="InterPro"/>
</dbReference>
<dbReference type="SUPFAM" id="SSF88946">
    <property type="entry name" value="Sigma2 domain of RNA polymerase sigma factors"/>
    <property type="match status" value="1"/>
</dbReference>
<protein>
    <submittedName>
        <fullName evidence="8">RNA polymerase sigma factor SigJ</fullName>
    </submittedName>
</protein>
<dbReference type="Proteomes" id="UP000642070">
    <property type="component" value="Unassembled WGS sequence"/>
</dbReference>
<sequence>MTDAFSAHRGHLFGVAYRMLGSRADAEDVVQEAWLRYAAADQGQIVDLRAWLTTVTGRLCLDLLRSARVRREAYVGQWLPEPIVERLPDQGADPGESVALSESVSLALLLILDTLSPEQRVAFVLHDVFAVPFGEVAGTLGTTAENARQLASRARRAVAAGEHRHTTSRARQAEVFAAFTAAAAGGDLDALLKVLAPDVVAIGDGGGIGPAARRPVEGALQVGRFVLGLYRQARRLGYEVMPALVNGDLGIVMRMGDGYAVSSLAISPSGLVTGVYNQLNPAKLTGLDDEF</sequence>